<reference evidence="2" key="1">
    <citation type="submission" date="2024-07" db="EMBL/GenBank/DDBJ databases">
        <title>Complete genome sequences of cellulolytic bacteria, Kitasatospora sp. CMC57 and Streptomyces sp. CMC78, isolated from Japanese agricultural soil.</title>
        <authorList>
            <person name="Hashimoto T."/>
            <person name="Ito M."/>
            <person name="Iwamoto M."/>
            <person name="Fukahori D."/>
            <person name="Shoda T."/>
            <person name="Sakoda M."/>
            <person name="Morohoshi T."/>
            <person name="Mitsuboshi M."/>
            <person name="Nishizawa T."/>
        </authorList>
    </citation>
    <scope>NUCLEOTIDE SEQUENCE</scope>
    <source>
        <strain evidence="2">CMC78</strain>
    </source>
</reference>
<name>A0AB33KHF3_9ACTN</name>
<feature type="compositionally biased region" description="Acidic residues" evidence="1">
    <location>
        <begin position="174"/>
        <end position="184"/>
    </location>
</feature>
<feature type="compositionally biased region" description="Pro residues" evidence="1">
    <location>
        <begin position="146"/>
        <end position="173"/>
    </location>
</feature>
<dbReference type="PRINTS" id="PR01217">
    <property type="entry name" value="PRICHEXTENSN"/>
</dbReference>
<organism evidence="2">
    <name type="scientific">Streptomyces sp. CMC78</name>
    <dbReference type="NCBI Taxonomy" id="3231512"/>
    <lineage>
        <taxon>Bacteria</taxon>
        <taxon>Bacillati</taxon>
        <taxon>Actinomycetota</taxon>
        <taxon>Actinomycetes</taxon>
        <taxon>Kitasatosporales</taxon>
        <taxon>Streptomycetaceae</taxon>
        <taxon>Streptomyces</taxon>
    </lineage>
</organism>
<gene>
    <name evidence="2" type="ORF">SCMC78_38530</name>
</gene>
<feature type="compositionally biased region" description="Low complexity" evidence="1">
    <location>
        <begin position="109"/>
        <end position="125"/>
    </location>
</feature>
<evidence type="ECO:0000313" key="2">
    <source>
        <dbReference type="EMBL" id="BFP54046.1"/>
    </source>
</evidence>
<protein>
    <recommendedName>
        <fullName evidence="3">Lipoprotein</fullName>
    </recommendedName>
</protein>
<feature type="compositionally biased region" description="Gly residues" evidence="1">
    <location>
        <begin position="93"/>
        <end position="102"/>
    </location>
</feature>
<dbReference type="AlphaFoldDB" id="A0AB33KHF3"/>
<evidence type="ECO:0008006" key="3">
    <source>
        <dbReference type="Google" id="ProtNLM"/>
    </source>
</evidence>
<sequence>MPLACVPRGPDAALPVQLRRPAPARRSLAPEVPLVRQLSAPVRWAAVTALTIAASTGCMSVGEDGAGGPGPSRSAGPKGSAADPAGDTVPGSGQAGGRGGGAHPHSDRGAPGSSPSPDASGAAPSVTPKGSRPEPGAPVPTRGGPQPSPTPSTPGPGEPPPTTPEPPVPPTPDPDPEPEPEPTDPPEPPPSASPAAQLRAHAMSGPEGAGPLRTPEASPQVGPV</sequence>
<dbReference type="EMBL" id="AP035884">
    <property type="protein sequence ID" value="BFP54046.1"/>
    <property type="molecule type" value="Genomic_DNA"/>
</dbReference>
<evidence type="ECO:0000256" key="1">
    <source>
        <dbReference type="SAM" id="MobiDB-lite"/>
    </source>
</evidence>
<dbReference type="KEGG" id="stcm:SCMC78_38530"/>
<feature type="compositionally biased region" description="Low complexity" evidence="1">
    <location>
        <begin position="71"/>
        <end position="82"/>
    </location>
</feature>
<accession>A0AB33KHF3</accession>
<feature type="region of interest" description="Disordered" evidence="1">
    <location>
        <begin position="59"/>
        <end position="224"/>
    </location>
</feature>
<proteinExistence type="predicted"/>